<gene>
    <name evidence="2" type="ORF">SAMN05216354_1861</name>
</gene>
<evidence type="ECO:0000256" key="1">
    <source>
        <dbReference type="ARBA" id="ARBA00009820"/>
    </source>
</evidence>
<protein>
    <submittedName>
        <fullName evidence="2">WD40-like Beta Propeller Repeat</fullName>
    </submittedName>
</protein>
<dbReference type="AlphaFoldDB" id="A0A1H5VBN6"/>
<comment type="similarity">
    <text evidence="1">Belongs to the TolB family.</text>
</comment>
<dbReference type="PROSITE" id="PS51257">
    <property type="entry name" value="PROKAR_LIPOPROTEIN"/>
    <property type="match status" value="1"/>
</dbReference>
<dbReference type="SUPFAM" id="SSF82171">
    <property type="entry name" value="DPP6 N-terminal domain-like"/>
    <property type="match status" value="1"/>
</dbReference>
<dbReference type="InterPro" id="IPR011042">
    <property type="entry name" value="6-blade_b-propeller_TolB-like"/>
</dbReference>
<dbReference type="Gene3D" id="2.120.10.30">
    <property type="entry name" value="TolB, C-terminal domain"/>
    <property type="match status" value="1"/>
</dbReference>
<dbReference type="InterPro" id="IPR011659">
    <property type="entry name" value="WD40"/>
</dbReference>
<accession>A0A1H5VBN6</accession>
<reference evidence="2 3" key="1">
    <citation type="submission" date="2016-10" db="EMBL/GenBank/DDBJ databases">
        <authorList>
            <person name="de Groot N.N."/>
        </authorList>
    </citation>
    <scope>NUCLEOTIDE SEQUENCE [LARGE SCALE GENOMIC DNA]</scope>
    <source>
        <strain evidence="2 3">AR32</strain>
    </source>
</reference>
<name>A0A1H5VBN6_XYLRU</name>
<dbReference type="PANTHER" id="PTHR36842">
    <property type="entry name" value="PROTEIN TOLB HOMOLOG"/>
    <property type="match status" value="1"/>
</dbReference>
<dbReference type="RefSeq" id="WP_103915777.1">
    <property type="nucleotide sequence ID" value="NZ_FNUV01000004.1"/>
</dbReference>
<evidence type="ECO:0000313" key="2">
    <source>
        <dbReference type="EMBL" id="SEF84623.1"/>
    </source>
</evidence>
<proteinExistence type="inferred from homology"/>
<organism evidence="2 3">
    <name type="scientific">Xylanibacter ruminicola</name>
    <name type="common">Prevotella ruminicola</name>
    <dbReference type="NCBI Taxonomy" id="839"/>
    <lineage>
        <taxon>Bacteria</taxon>
        <taxon>Pseudomonadati</taxon>
        <taxon>Bacteroidota</taxon>
        <taxon>Bacteroidia</taxon>
        <taxon>Bacteroidales</taxon>
        <taxon>Prevotellaceae</taxon>
        <taxon>Xylanibacter</taxon>
    </lineage>
</organism>
<dbReference type="Proteomes" id="UP000236735">
    <property type="component" value="Unassembled WGS sequence"/>
</dbReference>
<dbReference type="EMBL" id="FNUV01000004">
    <property type="protein sequence ID" value="SEF84623.1"/>
    <property type="molecule type" value="Genomic_DNA"/>
</dbReference>
<evidence type="ECO:0000313" key="3">
    <source>
        <dbReference type="Proteomes" id="UP000236735"/>
    </source>
</evidence>
<dbReference type="Pfam" id="PF07676">
    <property type="entry name" value="PD40"/>
    <property type="match status" value="1"/>
</dbReference>
<sequence length="469" mass="53784">MRRITIELMLLVGLYVLSACTSSPHDVEEVASLPEIYPDYIGVTVPEEIAPLNFSMTDDEVTTVDVEIKGAKGGSLHANGAYADFDIDAWHELLKDNRGSKLMVSVCAEKDGTWKRYREFEIYVSQHPLDEWGITYRRIAPGYQMYGHMGIYQRELSTFEETAIMDNRDMGGGCVNCHTANRGKTDDVVVHIRSEHGGTSIVHQGKKNLLPSVNDSIGGPMVYPYWHPQGRYIAFSTNKTSQLFHSGLNKRIEVFDGQSDVFIYDTETNTTLRDTLIMKKYWAENCPAFSPDGKWLYFTTARRQSYPQNYDQEKYSLCRVAFDAATGKTGHQADTLINTSQTGMSVTWPRPSYDGRYLMYTQLDYGYFSVWHPEADLWLLDLETGETRSLDEVNSEASESLHNWSENSHWFYFTTRRDDGLYTQVYFSSIDERGKATKPFLLPQKNPKRYYHRTLYSFNTPDFISSPLQ</sequence>